<dbReference type="AlphaFoldDB" id="A0A0H3A8Z6"/>
<dbReference type="Proteomes" id="UP000009173">
    <property type="component" value="Chromosome"/>
</dbReference>
<dbReference type="PROSITE" id="PS00409">
    <property type="entry name" value="PROKAR_NTER_METHYL"/>
    <property type="match status" value="1"/>
</dbReference>
<feature type="transmembrane region" description="Helical" evidence="2">
    <location>
        <begin position="250"/>
        <end position="270"/>
    </location>
</feature>
<feature type="compositionally biased region" description="Basic and acidic residues" evidence="1">
    <location>
        <begin position="1010"/>
        <end position="1021"/>
    </location>
</feature>
<feature type="transmembrane region" description="Helical" evidence="2">
    <location>
        <begin position="355"/>
        <end position="375"/>
    </location>
</feature>
<dbReference type="NCBIfam" id="NF041770">
    <property type="entry name" value="CFI_box_CTERM"/>
    <property type="match status" value="1"/>
</dbReference>
<feature type="region of interest" description="Disordered" evidence="1">
    <location>
        <begin position="308"/>
        <end position="348"/>
    </location>
</feature>
<protein>
    <recommendedName>
        <fullName evidence="5">Prepilin-type N-terminal cleavage/methylation domain-containing protein</fullName>
    </recommendedName>
</protein>
<dbReference type="InterPro" id="IPR049886">
    <property type="entry name" value="CFI_box_CTERM_dom"/>
</dbReference>
<name>A0A0H3A8Z6_NITV4</name>
<feature type="compositionally biased region" description="Polar residues" evidence="1">
    <location>
        <begin position="308"/>
        <end position="327"/>
    </location>
</feature>
<sequence precursor="true">MKAKGFTLIETVAVLLIVGVIAAVAGVGIVSGVRGFVQAREAGAMAMEAQLALDRITREVIELVAVPADSSATRLVVRNVGAGGAGQFDRSIEYVANAREIRIANGAQGAQNGDTLIDNVTAFSLNYWQEDVSTATWSAGTDPRLLSGVDVTFTLTAPGGTTRTFSNRIVPRNNENRGGALPEAVPPSLERFDICFVATAASGDTSHPVVVQLREFRDRLLLTWGGGRMLVRAYYTVGPRLADMLQGHDTVRAAVMGILTPLAALCGMAVHAPIALGTLFMLSLVLGHMLAAALHGGTLHRETTPLQTAAADNNSPTTARHLSGNDTGKSDGTCIARHDPTAADHGRNGGRTRGAVLISVIVTIVAFSVIGAAMVPMMTASTQNSYFAVQGDQAYYLAESGFGAAGSMFLAAGDEQARKNLLQTMDGSTYTFANNAGAFRLGIEPYWFEATSNTGTRLVTRVYGTAPTLPTNTTGRLRIGNAAVFYTYSNIQASGNTVTFTLTQTPSPPIDTGADIFLSATPTSTSVGNNGDLTLNSAHAAAFPNVNGMFTVRGGPVANNGRIAYVYRRKNGNTLEDVRLVEGQGVTWSDISLSSASDVTLESYLRLHSTGIPAGGMAREVIYNVPIGWILGGGSFSKEQYQDNFASLANWFTGDSSQGHLGTHALSGGALRVTGMQTAATSGFGGFLSWLSGDNQWSSLFFNWGRTNVNLARGWADTYGNSSYDLQFKVNVNQDSGKAFFGGLLFRGRNSGSDDLDGYGISFVRFRQRRTWLNDRWYWPNDVPSSLVPGYNATPNPDVGGPLFGDNEDLNQIVDEGWWIFYEESRYSWPAIMLWERRNGQFRWLAYKKLGSSSGIVTYSKNGPTYRLDAWPTLLVRLVEGQELQFTNGGGSDGAGGILRINYGDEIITQTGAKARVIGQPIVESGDWTSGTASGRLVLTNVDTGATGNFSNGQTLKVNNVSHATIGTGGLGAKTNFIRVYYSDAERNGTGDANPCTPEAPGGNGGFSSADRRSNPRLGDNDKLRWIPDDYEQWKAATDYFSLVEWDVVNTSGGTNSGNATLVGSGVAGVSALNEYINGSQRTRTIVRSTNLLSPTYDPDNPVYSPSEGISIVTSGPTGTNFYFDDFGLQLDLRGGKGFLPPIQQ</sequence>
<evidence type="ECO:0008006" key="5">
    <source>
        <dbReference type="Google" id="ProtNLM"/>
    </source>
</evidence>
<dbReference type="EMBL" id="CP000527">
    <property type="protein sequence ID" value="ABM28815.1"/>
    <property type="molecule type" value="Genomic_DNA"/>
</dbReference>
<keyword evidence="2" id="KW-1133">Transmembrane helix</keyword>
<dbReference type="InterPro" id="IPR012902">
    <property type="entry name" value="N_methyl_site"/>
</dbReference>
<dbReference type="NCBIfam" id="TIGR02532">
    <property type="entry name" value="IV_pilin_GFxxxE"/>
    <property type="match status" value="1"/>
</dbReference>
<evidence type="ECO:0000313" key="3">
    <source>
        <dbReference type="EMBL" id="ABM28815.1"/>
    </source>
</evidence>
<proteinExistence type="predicted"/>
<feature type="region of interest" description="Disordered" evidence="1">
    <location>
        <begin position="988"/>
        <end position="1021"/>
    </location>
</feature>
<dbReference type="RefSeq" id="WP_011792474.1">
    <property type="nucleotide sequence ID" value="NC_008751.1"/>
</dbReference>
<feature type="compositionally biased region" description="Basic and acidic residues" evidence="1">
    <location>
        <begin position="336"/>
        <end position="347"/>
    </location>
</feature>
<keyword evidence="2" id="KW-0812">Transmembrane</keyword>
<feature type="transmembrane region" description="Helical" evidence="2">
    <location>
        <begin position="12"/>
        <end position="37"/>
    </location>
</feature>
<evidence type="ECO:0000256" key="2">
    <source>
        <dbReference type="SAM" id="Phobius"/>
    </source>
</evidence>
<evidence type="ECO:0000256" key="1">
    <source>
        <dbReference type="SAM" id="MobiDB-lite"/>
    </source>
</evidence>
<dbReference type="HOGENOM" id="CLU_282657_0_0_7"/>
<dbReference type="KEGG" id="dvl:Dvul_1798"/>
<organism evidence="3 4">
    <name type="scientific">Nitratidesulfovibrio vulgaris (strain DP4)</name>
    <name type="common">Desulfovibrio vulgaris</name>
    <dbReference type="NCBI Taxonomy" id="391774"/>
    <lineage>
        <taxon>Bacteria</taxon>
        <taxon>Pseudomonadati</taxon>
        <taxon>Thermodesulfobacteriota</taxon>
        <taxon>Desulfovibrionia</taxon>
        <taxon>Desulfovibrionales</taxon>
        <taxon>Desulfovibrionaceae</taxon>
        <taxon>Nitratidesulfovibrio</taxon>
    </lineage>
</organism>
<reference evidence="4" key="1">
    <citation type="journal article" date="2009" name="Environ. Microbiol.">
        <title>Contribution of mobile genetic elements to Desulfovibrio vulgaris genome plasticity.</title>
        <authorList>
            <person name="Walker C.B."/>
            <person name="Stolyar S."/>
            <person name="Chivian D."/>
            <person name="Pinel N."/>
            <person name="Gabster J.A."/>
            <person name="Dehal P.S."/>
            <person name="He Z."/>
            <person name="Yang Z.K."/>
            <person name="Yen H.C."/>
            <person name="Zhou J."/>
            <person name="Wall J.D."/>
            <person name="Hazen T.C."/>
            <person name="Arkin A.P."/>
            <person name="Stahl D.A."/>
        </authorList>
    </citation>
    <scope>NUCLEOTIDE SEQUENCE [LARGE SCALE GENOMIC DNA]</scope>
    <source>
        <strain evidence="4">DP4</strain>
    </source>
</reference>
<feature type="transmembrane region" description="Helical" evidence="2">
    <location>
        <begin position="276"/>
        <end position="294"/>
    </location>
</feature>
<accession>A0A0H3A8Z6</accession>
<keyword evidence="2" id="KW-0472">Membrane</keyword>
<gene>
    <name evidence="3" type="ordered locus">Dvul_1798</name>
</gene>
<evidence type="ECO:0000313" key="4">
    <source>
        <dbReference type="Proteomes" id="UP000009173"/>
    </source>
</evidence>